<dbReference type="Gene3D" id="2.160.20.120">
    <property type="match status" value="1"/>
</dbReference>
<protein>
    <recommendedName>
        <fullName evidence="3">Putative auto-transporter adhesin head GIN domain-containing protein</fullName>
    </recommendedName>
</protein>
<sequence length="427" mass="45903">MKKILILFALAFSHFFTVYGQRDKFDMLFDRYQEVEGVTSIKIAKPMFGMLSSLNIDDSQLDQIKPLLSKINGLKILITEGSDKDNSTEGRKIQDNLSRLSKDVSLYLKNLNYNEIMSVNNSGAKIKFLASDVKDGMLDDLLLSINSGKGENILVMLDGKLSMDDVNKIINSSETKTSSSTSTKTNSFTSENNSSYLNGEARNVGEFSGIQVSTGVNLVFKQESPTNVKVIADADKLQYIITKVENGILKVYVDNKGTKNLRFKNLSVNVSSPRMDNVKVSSGANFNVVNSIREENISIDLSSGANIKGDFKIANTADISTSSGANIRAGITAGTIMVKASSGSNAAIEGKATSGIIDISSGALVKADELKLVQLEAEATSGGNLSVNVSDRLKVKASSGGLVRYKGRPEIESNISKSSGGTLKPID</sequence>
<keyword evidence="5" id="KW-1185">Reference proteome</keyword>
<dbReference type="PATRIC" id="fig|558151.6.peg.4100"/>
<dbReference type="AlphaFoldDB" id="A0A0J7I0I7"/>
<proteinExistence type="predicted"/>
<feature type="domain" description="Putative auto-transporter adhesin head GIN" evidence="3">
    <location>
        <begin position="206"/>
        <end position="409"/>
    </location>
</feature>
<dbReference type="Pfam" id="PF10988">
    <property type="entry name" value="DUF2807"/>
    <property type="match status" value="1"/>
</dbReference>
<dbReference type="Pfam" id="PF14060">
    <property type="entry name" value="DUF4252"/>
    <property type="match status" value="1"/>
</dbReference>
<accession>A0A0J7I0I7</accession>
<keyword evidence="2" id="KW-0732">Signal</keyword>
<evidence type="ECO:0000259" key="3">
    <source>
        <dbReference type="Pfam" id="PF10988"/>
    </source>
</evidence>
<dbReference type="RefSeq" id="WP_048508364.1">
    <property type="nucleotide sequence ID" value="NZ_LFND01000007.1"/>
</dbReference>
<evidence type="ECO:0000256" key="2">
    <source>
        <dbReference type="SAM" id="SignalP"/>
    </source>
</evidence>
<evidence type="ECO:0000256" key="1">
    <source>
        <dbReference type="SAM" id="MobiDB-lite"/>
    </source>
</evidence>
<dbReference type="STRING" id="558151.ACM46_19470"/>
<feature type="region of interest" description="Disordered" evidence="1">
    <location>
        <begin position="173"/>
        <end position="195"/>
    </location>
</feature>
<gene>
    <name evidence="4" type="ORF">ACM46_19470</name>
</gene>
<dbReference type="Proteomes" id="UP000036261">
    <property type="component" value="Unassembled WGS sequence"/>
</dbReference>
<evidence type="ECO:0000313" key="5">
    <source>
        <dbReference type="Proteomes" id="UP000036261"/>
    </source>
</evidence>
<dbReference type="OrthoDB" id="1237646at2"/>
<dbReference type="EMBL" id="LFND01000007">
    <property type="protein sequence ID" value="KMQ59311.1"/>
    <property type="molecule type" value="Genomic_DNA"/>
</dbReference>
<dbReference type="InterPro" id="IPR021255">
    <property type="entry name" value="DUF2807"/>
</dbReference>
<feature type="chain" id="PRO_5005287859" description="Putative auto-transporter adhesin head GIN domain-containing protein" evidence="2">
    <location>
        <begin position="21"/>
        <end position="427"/>
    </location>
</feature>
<dbReference type="InterPro" id="IPR025348">
    <property type="entry name" value="DUF4252"/>
</dbReference>
<name>A0A0J7I0I7_9FLAO</name>
<evidence type="ECO:0000313" key="4">
    <source>
        <dbReference type="EMBL" id="KMQ59311.1"/>
    </source>
</evidence>
<comment type="caution">
    <text evidence="4">The sequence shown here is derived from an EMBL/GenBank/DDBJ whole genome shotgun (WGS) entry which is preliminary data.</text>
</comment>
<reference evidence="4 5" key="1">
    <citation type="journal article" date="2013" name="Int. J. Syst. Evol. Microbiol.">
        <title>Chryseobacterium angstadtii sp. nov., isolated from a newt tank.</title>
        <authorList>
            <person name="Kirk K.E."/>
            <person name="Hoffman J.A."/>
            <person name="Smith K.A."/>
            <person name="Strahan B.L."/>
            <person name="Failor K.C."/>
            <person name="Krebs J.E."/>
            <person name="Gale A.N."/>
            <person name="Do T.D."/>
            <person name="Sontag T.C."/>
            <person name="Batties A.M."/>
            <person name="Mistiszyn K."/>
            <person name="Newman J.D."/>
        </authorList>
    </citation>
    <scope>NUCLEOTIDE SEQUENCE [LARGE SCALE GENOMIC DNA]</scope>
    <source>
        <strain evidence="4 5">KM</strain>
    </source>
</reference>
<feature type="signal peptide" evidence="2">
    <location>
        <begin position="1"/>
        <end position="20"/>
    </location>
</feature>
<organism evidence="4 5">
    <name type="scientific">Chryseobacterium angstadtii</name>
    <dbReference type="NCBI Taxonomy" id="558151"/>
    <lineage>
        <taxon>Bacteria</taxon>
        <taxon>Pseudomonadati</taxon>
        <taxon>Bacteroidota</taxon>
        <taxon>Flavobacteriia</taxon>
        <taxon>Flavobacteriales</taxon>
        <taxon>Weeksellaceae</taxon>
        <taxon>Chryseobacterium group</taxon>
        <taxon>Chryseobacterium</taxon>
    </lineage>
</organism>